<evidence type="ECO:0000313" key="2">
    <source>
        <dbReference type="EMBL" id="MDI6448082.1"/>
    </source>
</evidence>
<reference evidence="2" key="1">
    <citation type="submission" date="2023-05" db="EMBL/GenBank/DDBJ databases">
        <title>Anaerotaeda fermentans gen. nov., sp. nov., a novel anaerobic planctomycete of the new family within the order Sedimentisphaerales isolated from Taman Peninsula, Russia.</title>
        <authorList>
            <person name="Khomyakova M.A."/>
            <person name="Merkel A.Y."/>
            <person name="Slobodkin A.I."/>
        </authorList>
    </citation>
    <scope>NUCLEOTIDE SEQUENCE</scope>
    <source>
        <strain evidence="2">M17dextr</strain>
    </source>
</reference>
<feature type="region of interest" description="Disordered" evidence="1">
    <location>
        <begin position="1"/>
        <end position="22"/>
    </location>
</feature>
<organism evidence="2 3">
    <name type="scientific">Anaerobaca lacustris</name>
    <dbReference type="NCBI Taxonomy" id="3044600"/>
    <lineage>
        <taxon>Bacteria</taxon>
        <taxon>Pseudomonadati</taxon>
        <taxon>Planctomycetota</taxon>
        <taxon>Phycisphaerae</taxon>
        <taxon>Sedimentisphaerales</taxon>
        <taxon>Anaerobacaceae</taxon>
        <taxon>Anaerobaca</taxon>
    </lineage>
</organism>
<accession>A0AAW6TSA7</accession>
<protein>
    <submittedName>
        <fullName evidence="2">Uncharacterized protein</fullName>
    </submittedName>
</protein>
<comment type="caution">
    <text evidence="2">The sequence shown here is derived from an EMBL/GenBank/DDBJ whole genome shotgun (WGS) entry which is preliminary data.</text>
</comment>
<proteinExistence type="predicted"/>
<feature type="compositionally biased region" description="Basic and acidic residues" evidence="1">
    <location>
        <begin position="128"/>
        <end position="143"/>
    </location>
</feature>
<dbReference type="EMBL" id="JASCXX010000003">
    <property type="protein sequence ID" value="MDI6448082.1"/>
    <property type="molecule type" value="Genomic_DNA"/>
</dbReference>
<evidence type="ECO:0000256" key="1">
    <source>
        <dbReference type="SAM" id="MobiDB-lite"/>
    </source>
</evidence>
<keyword evidence="3" id="KW-1185">Reference proteome</keyword>
<evidence type="ECO:0000313" key="3">
    <source>
        <dbReference type="Proteomes" id="UP001431776"/>
    </source>
</evidence>
<name>A0AAW6TSA7_9BACT</name>
<feature type="region of interest" description="Disordered" evidence="1">
    <location>
        <begin position="128"/>
        <end position="157"/>
    </location>
</feature>
<gene>
    <name evidence="2" type="ORF">QJ522_03410</name>
</gene>
<dbReference type="RefSeq" id="WP_349243492.1">
    <property type="nucleotide sequence ID" value="NZ_JASCXX010000003.1"/>
</dbReference>
<sequence>MEHRRLKKKFQDMQKPTKLEEYSASHPTAKQYFYRLDRLYREEGTGAYDGDVKDGKYKEYNNKRFALEKVLMKHWGNSEMMEKEFQSLVKPEIEEEAKRTLKQFMRDWLFTFSPAAATLRRKPVVDELIQKNEPKDENQETPKAEPPALTEPDDEDEFLQTVQTIPDDAQARAYYNQWEHKFR</sequence>
<dbReference type="Proteomes" id="UP001431776">
    <property type="component" value="Unassembled WGS sequence"/>
</dbReference>
<dbReference type="AlphaFoldDB" id="A0AAW6TSA7"/>